<keyword evidence="1" id="KW-0175">Coiled coil</keyword>
<proteinExistence type="predicted"/>
<dbReference type="RefSeq" id="XP_004493463.1">
    <property type="nucleotide sequence ID" value="XM_004493406.2"/>
</dbReference>
<reference evidence="3" key="1">
    <citation type="journal article" date="2013" name="Nat. Biotechnol.">
        <title>Draft genome sequence of chickpea (Cicer arietinum) provides a resource for trait improvement.</title>
        <authorList>
            <person name="Varshney R.K."/>
            <person name="Song C."/>
            <person name="Saxena R.K."/>
            <person name="Azam S."/>
            <person name="Yu S."/>
            <person name="Sharpe A.G."/>
            <person name="Cannon S."/>
            <person name="Baek J."/>
            <person name="Rosen B.D."/>
            <person name="Tar'an B."/>
            <person name="Millan T."/>
            <person name="Zhang X."/>
            <person name="Ramsay L.D."/>
            <person name="Iwata A."/>
            <person name="Wang Y."/>
            <person name="Nelson W."/>
            <person name="Farmer A.D."/>
            <person name="Gaur P.M."/>
            <person name="Soderlund C."/>
            <person name="Penmetsa R.V."/>
            <person name="Xu C."/>
            <person name="Bharti A.K."/>
            <person name="He W."/>
            <person name="Winter P."/>
            <person name="Zhao S."/>
            <person name="Hane J.K."/>
            <person name="Carrasquilla-Garcia N."/>
            <person name="Condie J.A."/>
            <person name="Upadhyaya H.D."/>
            <person name="Luo M.C."/>
            <person name="Thudi M."/>
            <person name="Gowda C.L."/>
            <person name="Singh N.P."/>
            <person name="Lichtenzveig J."/>
            <person name="Gali K.K."/>
            <person name="Rubio J."/>
            <person name="Nadarajan N."/>
            <person name="Dolezel J."/>
            <person name="Bansal K.C."/>
            <person name="Xu X."/>
            <person name="Edwards D."/>
            <person name="Zhang G."/>
            <person name="Kahl G."/>
            <person name="Gil J."/>
            <person name="Singh K.B."/>
            <person name="Datta S.K."/>
            <person name="Jackson S.A."/>
            <person name="Wang J."/>
            <person name="Cook D.R."/>
        </authorList>
    </citation>
    <scope>NUCLEOTIDE SEQUENCE [LARGE SCALE GENOMIC DNA]</scope>
    <source>
        <strain evidence="3">cv. CDC Frontier</strain>
    </source>
</reference>
<dbReference type="AlphaFoldDB" id="A0A1S2XRN5"/>
<dbReference type="PaxDb" id="3827-XP_004493462.1"/>
<evidence type="ECO:0000313" key="3">
    <source>
        <dbReference type="Proteomes" id="UP000087171"/>
    </source>
</evidence>
<evidence type="ECO:0000313" key="5">
    <source>
        <dbReference type="RefSeq" id="XP_004493463.1"/>
    </source>
</evidence>
<organism evidence="3 5">
    <name type="scientific">Cicer arietinum</name>
    <name type="common">Chickpea</name>
    <name type="synonym">Garbanzo</name>
    <dbReference type="NCBI Taxonomy" id="3827"/>
    <lineage>
        <taxon>Eukaryota</taxon>
        <taxon>Viridiplantae</taxon>
        <taxon>Streptophyta</taxon>
        <taxon>Embryophyta</taxon>
        <taxon>Tracheophyta</taxon>
        <taxon>Spermatophyta</taxon>
        <taxon>Magnoliopsida</taxon>
        <taxon>eudicotyledons</taxon>
        <taxon>Gunneridae</taxon>
        <taxon>Pentapetalae</taxon>
        <taxon>rosids</taxon>
        <taxon>fabids</taxon>
        <taxon>Fabales</taxon>
        <taxon>Fabaceae</taxon>
        <taxon>Papilionoideae</taxon>
        <taxon>50 kb inversion clade</taxon>
        <taxon>NPAAA clade</taxon>
        <taxon>Hologalegina</taxon>
        <taxon>IRL clade</taxon>
        <taxon>Cicereae</taxon>
        <taxon>Cicer</taxon>
    </lineage>
</organism>
<dbReference type="GeneID" id="101495849"/>
<dbReference type="eggNOG" id="ENOG502S21B">
    <property type="taxonomic scope" value="Eukaryota"/>
</dbReference>
<feature type="compositionally biased region" description="Low complexity" evidence="2">
    <location>
        <begin position="151"/>
        <end position="161"/>
    </location>
</feature>
<evidence type="ECO:0000256" key="2">
    <source>
        <dbReference type="SAM" id="MobiDB-lite"/>
    </source>
</evidence>
<dbReference type="RefSeq" id="XP_004493462.1">
    <property type="nucleotide sequence ID" value="XM_004493405.3"/>
</dbReference>
<keyword evidence="3" id="KW-1185">Reference proteome</keyword>
<name>A0A1S2XRN5_CICAR</name>
<dbReference type="OrthoDB" id="1065581at2759"/>
<dbReference type="KEGG" id="cam:101495849"/>
<evidence type="ECO:0000256" key="1">
    <source>
        <dbReference type="SAM" id="Coils"/>
    </source>
</evidence>
<evidence type="ECO:0000313" key="4">
    <source>
        <dbReference type="RefSeq" id="XP_004493462.1"/>
    </source>
</evidence>
<dbReference type="Proteomes" id="UP000087171">
    <property type="component" value="Chromosome Ca3"/>
</dbReference>
<sequence length="762" mass="85056">MAWDLWSSSFDQGSYDGNCSEILEWHCDYFGCGLDTIEEDALNEESCVQVLRIMITKADTQIEELERDLLSLQNELAWSEHENWPEICCSALTERIDRLDVAVTTLKSDHADDTEMQLLLHGKPAETIHEIVKALHKAHCQDTHGQDPDNDSNNIDSNGIIREGGKEDFGTSENSKSSELLLEFHEKRSDDPKKIEELLTISLVRSPNLGVVSCVPCHSDRIILSDTSDDKVTGDEDARQSQLVTRDSCQILNQFLSQGNGNIPSEAKEENTLLQSQLITAESGQILNPFLSKGNGNNPRETKEKNITVEENVCSDDQRLAIVKGSLLIATDTCQLLNPLSSKGLGNVPCEAKEENTNFKKNVCSNDYRLAIIKGRKMYSHSRIGSAQQEESENSDLAKKLCEFAPKTARRACRKASKVAPDEDLESMNVPLQIVYPKKKCFADTESSASKENNGNNSLQVIKFENVILNAENSALISLPGMQTKKVQSTRLQLTDEEEPQVQDIKSKIAVNISKSNKHFPSKFKAQGKKKPEFEACSAIKPLNSPAEVIPSTSENVPTKRQRKPKTCTAGTILNEPMDSKITKRAVQPGQHKTDGNAIVLYDREYASTKRQRKPDTCTAGTILNEPINRKNTKRAVHPGQHEADGNAIVLYDSKFSDFQKKRRVSKLAITSDVQSSIVSLDITNLDRVPMDKGRQYNDKLLSLVDSHNESSTLLPIYSTETLMSLKVNELRSMAKQHKIEKYYKLKKSTLVELLVKHHGSC</sequence>
<gene>
    <name evidence="4 5" type="primary">LOC101495849</name>
</gene>
<feature type="region of interest" description="Disordered" evidence="2">
    <location>
        <begin position="139"/>
        <end position="174"/>
    </location>
</feature>
<accession>A0A1S2XRN5</accession>
<feature type="coiled-coil region" evidence="1">
    <location>
        <begin position="48"/>
        <end position="82"/>
    </location>
</feature>
<feature type="region of interest" description="Disordered" evidence="2">
    <location>
        <begin position="546"/>
        <end position="566"/>
    </location>
</feature>
<protein>
    <submittedName>
        <fullName evidence="4 5">Uncharacterized protein LOC101495849</fullName>
    </submittedName>
</protein>
<reference evidence="4 5" key="2">
    <citation type="submission" date="2025-04" db="UniProtKB">
        <authorList>
            <consortium name="RefSeq"/>
        </authorList>
    </citation>
    <scope>IDENTIFICATION</scope>
    <source>
        <tissue evidence="4 5">Etiolated seedlings</tissue>
    </source>
</reference>